<dbReference type="InterPro" id="IPR029044">
    <property type="entry name" value="Nucleotide-diphossugar_trans"/>
</dbReference>
<evidence type="ECO:0000256" key="1">
    <source>
        <dbReference type="ARBA" id="ARBA00022490"/>
    </source>
</evidence>
<dbReference type="GO" id="GO:0005525">
    <property type="term" value="F:GTP binding"/>
    <property type="evidence" value="ECO:0007669"/>
    <property type="project" value="UniProtKB-KW"/>
</dbReference>
<dbReference type="GO" id="GO:0016779">
    <property type="term" value="F:nucleotidyltransferase activity"/>
    <property type="evidence" value="ECO:0007669"/>
    <property type="project" value="UniProtKB-ARBA"/>
</dbReference>
<keyword evidence="1" id="KW-0963">Cytoplasm</keyword>
<evidence type="ECO:0000256" key="4">
    <source>
        <dbReference type="ARBA" id="ARBA00022741"/>
    </source>
</evidence>
<keyword evidence="4" id="KW-0547">Nucleotide-binding</keyword>
<dbReference type="InterPro" id="IPR013482">
    <property type="entry name" value="Molybde_CF_guanTrfase"/>
</dbReference>
<dbReference type="EMBL" id="UINC01013311">
    <property type="protein sequence ID" value="SVA57614.1"/>
    <property type="molecule type" value="Genomic_DNA"/>
</dbReference>
<keyword evidence="6" id="KW-0342">GTP-binding</keyword>
<sequence length="194" mass="22459">MNRSTKISTSAFILIGGQSKRFGYPKWKSKIGEKTLLDHIYNVCSLFDNTFIVGKKKPAGFNKPFLKDKFDFQAPINGIFSALEKSDLDWNFIISIDLPLMTPTIIKEIWESGNKSQDVIIPRIKDHLQPVCAFYHKRILPQISNQIEKNELSLHSLINNIKTGYLDMDNYSKEFSNMNTQEEYNEINKEMMNN</sequence>
<accession>A0A381WYR2</accession>
<name>A0A381WYR2_9ZZZZ</name>
<dbReference type="PANTHER" id="PTHR19136">
    <property type="entry name" value="MOLYBDENUM COFACTOR GUANYLYLTRANSFERASE"/>
    <property type="match status" value="1"/>
</dbReference>
<evidence type="ECO:0000313" key="9">
    <source>
        <dbReference type="EMBL" id="SVA57614.1"/>
    </source>
</evidence>
<dbReference type="CDD" id="cd02503">
    <property type="entry name" value="MobA"/>
    <property type="match status" value="1"/>
</dbReference>
<evidence type="ECO:0000256" key="3">
    <source>
        <dbReference type="ARBA" id="ARBA00022723"/>
    </source>
</evidence>
<dbReference type="PANTHER" id="PTHR19136:SF81">
    <property type="entry name" value="MOLYBDENUM COFACTOR GUANYLYLTRANSFERASE"/>
    <property type="match status" value="1"/>
</dbReference>
<feature type="domain" description="MobA-like NTP transferase" evidence="8">
    <location>
        <begin position="11"/>
        <end position="149"/>
    </location>
</feature>
<dbReference type="AlphaFoldDB" id="A0A381WYR2"/>
<dbReference type="GO" id="GO:0006777">
    <property type="term" value="P:Mo-molybdopterin cofactor biosynthetic process"/>
    <property type="evidence" value="ECO:0007669"/>
    <property type="project" value="UniProtKB-KW"/>
</dbReference>
<gene>
    <name evidence="9" type="ORF">METZ01_LOCUS110468</name>
</gene>
<dbReference type="GO" id="GO:0046872">
    <property type="term" value="F:metal ion binding"/>
    <property type="evidence" value="ECO:0007669"/>
    <property type="project" value="UniProtKB-KW"/>
</dbReference>
<organism evidence="9">
    <name type="scientific">marine metagenome</name>
    <dbReference type="NCBI Taxonomy" id="408172"/>
    <lineage>
        <taxon>unclassified sequences</taxon>
        <taxon>metagenomes</taxon>
        <taxon>ecological metagenomes</taxon>
    </lineage>
</organism>
<reference evidence="9" key="1">
    <citation type="submission" date="2018-05" db="EMBL/GenBank/DDBJ databases">
        <authorList>
            <person name="Lanie J.A."/>
            <person name="Ng W.-L."/>
            <person name="Kazmierczak K.M."/>
            <person name="Andrzejewski T.M."/>
            <person name="Davidsen T.M."/>
            <person name="Wayne K.J."/>
            <person name="Tettelin H."/>
            <person name="Glass J.I."/>
            <person name="Rusch D."/>
            <person name="Podicherti R."/>
            <person name="Tsui H.-C.T."/>
            <person name="Winkler M.E."/>
        </authorList>
    </citation>
    <scope>NUCLEOTIDE SEQUENCE</scope>
</reference>
<protein>
    <recommendedName>
        <fullName evidence="8">MobA-like NTP transferase domain-containing protein</fullName>
    </recommendedName>
</protein>
<dbReference type="InterPro" id="IPR025877">
    <property type="entry name" value="MobA-like_NTP_Trfase"/>
</dbReference>
<evidence type="ECO:0000256" key="2">
    <source>
        <dbReference type="ARBA" id="ARBA00022679"/>
    </source>
</evidence>
<evidence type="ECO:0000256" key="6">
    <source>
        <dbReference type="ARBA" id="ARBA00023134"/>
    </source>
</evidence>
<dbReference type="Pfam" id="PF12804">
    <property type="entry name" value="NTP_transf_3"/>
    <property type="match status" value="1"/>
</dbReference>
<evidence type="ECO:0000256" key="5">
    <source>
        <dbReference type="ARBA" id="ARBA00022842"/>
    </source>
</evidence>
<proteinExistence type="inferred from homology"/>
<keyword evidence="5" id="KW-0460">Magnesium</keyword>
<evidence type="ECO:0000256" key="7">
    <source>
        <dbReference type="ARBA" id="ARBA00023150"/>
    </source>
</evidence>
<evidence type="ECO:0000259" key="8">
    <source>
        <dbReference type="Pfam" id="PF12804"/>
    </source>
</evidence>
<dbReference type="HAMAP" id="MF_00316">
    <property type="entry name" value="MobA"/>
    <property type="match status" value="1"/>
</dbReference>
<keyword evidence="7" id="KW-0501">Molybdenum cofactor biosynthesis</keyword>
<dbReference type="SUPFAM" id="SSF53448">
    <property type="entry name" value="Nucleotide-diphospho-sugar transferases"/>
    <property type="match status" value="1"/>
</dbReference>
<keyword evidence="2" id="KW-0808">Transferase</keyword>
<dbReference type="Gene3D" id="3.90.550.10">
    <property type="entry name" value="Spore Coat Polysaccharide Biosynthesis Protein SpsA, Chain A"/>
    <property type="match status" value="1"/>
</dbReference>
<keyword evidence="3" id="KW-0479">Metal-binding</keyword>